<dbReference type="InterPro" id="IPR045090">
    <property type="entry name" value="Pept_M3A_M3B"/>
</dbReference>
<reference evidence="11" key="1">
    <citation type="journal article" date="2019" name="Int. J. Syst. Evol. Microbiol.">
        <title>The Global Catalogue of Microorganisms (GCM) 10K type strain sequencing project: providing services to taxonomists for standard genome sequencing and annotation.</title>
        <authorList>
            <consortium name="The Broad Institute Genomics Platform"/>
            <consortium name="The Broad Institute Genome Sequencing Center for Infectious Disease"/>
            <person name="Wu L."/>
            <person name="Ma J."/>
        </authorList>
    </citation>
    <scope>NUCLEOTIDE SEQUENCE [LARGE SCALE GENOMIC DNA]</scope>
    <source>
        <strain evidence="11">JCM 18063</strain>
    </source>
</reference>
<keyword evidence="6 7" id="KW-0482">Metalloprotease</keyword>
<keyword evidence="5 7" id="KW-0862">Zinc</keyword>
<dbReference type="InterPro" id="IPR024077">
    <property type="entry name" value="Neurolysin/TOP_dom2"/>
</dbReference>
<evidence type="ECO:0000259" key="9">
    <source>
        <dbReference type="Pfam" id="PF01432"/>
    </source>
</evidence>
<feature type="region of interest" description="Disordered" evidence="8">
    <location>
        <begin position="240"/>
        <end position="260"/>
    </location>
</feature>
<dbReference type="CDD" id="cd06456">
    <property type="entry name" value="M3A_DCP"/>
    <property type="match status" value="1"/>
</dbReference>
<evidence type="ECO:0000313" key="11">
    <source>
        <dbReference type="Proteomes" id="UP001500956"/>
    </source>
</evidence>
<evidence type="ECO:0000313" key="10">
    <source>
        <dbReference type="EMBL" id="GAA4726165.1"/>
    </source>
</evidence>
<dbReference type="Gene3D" id="1.10.1370.10">
    <property type="entry name" value="Neurolysin, domain 3"/>
    <property type="match status" value="1"/>
</dbReference>
<evidence type="ECO:0000256" key="7">
    <source>
        <dbReference type="RuleBase" id="RU003435"/>
    </source>
</evidence>
<comment type="caution">
    <text evidence="10">The sequence shown here is derived from an EMBL/GenBank/DDBJ whole genome shotgun (WGS) entry which is preliminary data.</text>
</comment>
<evidence type="ECO:0000256" key="4">
    <source>
        <dbReference type="ARBA" id="ARBA00022801"/>
    </source>
</evidence>
<dbReference type="PANTHER" id="PTHR43660:SF1">
    <property type="entry name" value="DIPEPTIDYL CARBOXYPEPTIDASE"/>
    <property type="match status" value="1"/>
</dbReference>
<dbReference type="Gene3D" id="3.40.390.10">
    <property type="entry name" value="Collagenase (Catalytic Domain)"/>
    <property type="match status" value="1"/>
</dbReference>
<proteinExistence type="inferred from homology"/>
<protein>
    <submittedName>
        <fullName evidence="10">M3 family metallopeptidase</fullName>
    </submittedName>
</protein>
<evidence type="ECO:0000256" key="8">
    <source>
        <dbReference type="SAM" id="MobiDB-lite"/>
    </source>
</evidence>
<comment type="cofactor">
    <cofactor evidence="7">
        <name>Zn(2+)</name>
        <dbReference type="ChEBI" id="CHEBI:29105"/>
    </cofactor>
    <text evidence="7">Binds 1 zinc ion.</text>
</comment>
<feature type="domain" description="Peptidase M3A/M3B catalytic" evidence="9">
    <location>
        <begin position="238"/>
        <end position="689"/>
    </location>
</feature>
<dbReference type="EMBL" id="BAABID010000008">
    <property type="protein sequence ID" value="GAA4726165.1"/>
    <property type="molecule type" value="Genomic_DNA"/>
</dbReference>
<keyword evidence="3 7" id="KW-0479">Metal-binding</keyword>
<organism evidence="10 11">
    <name type="scientific">Isoptericola chiayiensis</name>
    <dbReference type="NCBI Taxonomy" id="579446"/>
    <lineage>
        <taxon>Bacteria</taxon>
        <taxon>Bacillati</taxon>
        <taxon>Actinomycetota</taxon>
        <taxon>Actinomycetes</taxon>
        <taxon>Micrococcales</taxon>
        <taxon>Promicromonosporaceae</taxon>
        <taxon>Isoptericola</taxon>
    </lineage>
</organism>
<dbReference type="SUPFAM" id="SSF55486">
    <property type="entry name" value="Metalloproteases ('zincins'), catalytic domain"/>
    <property type="match status" value="1"/>
</dbReference>
<name>A0ABP8YE22_9MICO</name>
<keyword evidence="4 7" id="KW-0378">Hydrolase</keyword>
<evidence type="ECO:0000256" key="6">
    <source>
        <dbReference type="ARBA" id="ARBA00023049"/>
    </source>
</evidence>
<dbReference type="InterPro" id="IPR001567">
    <property type="entry name" value="Pept_M3A_M3B_dom"/>
</dbReference>
<dbReference type="PANTHER" id="PTHR43660">
    <property type="entry name" value="DIPEPTIDYL CARBOXYPEPTIDASE"/>
    <property type="match status" value="1"/>
</dbReference>
<evidence type="ECO:0000256" key="5">
    <source>
        <dbReference type="ARBA" id="ARBA00022833"/>
    </source>
</evidence>
<dbReference type="InterPro" id="IPR024079">
    <property type="entry name" value="MetalloPept_cat_dom_sf"/>
</dbReference>
<dbReference type="Gene3D" id="1.10.1370.40">
    <property type="match status" value="1"/>
</dbReference>
<sequence>MTLAPDNPFARPSDLPYGLPDYDAVRVEHYEPALRAGLAEQRAELDAIAGETDPPTVANTLDALERSGRLLRRAALPFFNQLSADANDALEDLHERLAADLAAHRDAIYQDARLRARLVGLRDRAEAGEVTLEPDQAWLLRTWLKDFRRAGIDLSTSDQEALRDLNARLTELSAAFSRRLLAGEKASAVLATDPDELAGLTDDELAGAAQAATEAGHEGAWLVGLQLPTRQDVVGSLDHRATRRRVQQASETRGSHGDDHDTRGVLLEIARLRAERARLLGYPHHAAYVAEDATAGSAEAVAGMLGRLAPAAVANARTEGAALREVLHRTDPGAELCAADWAYLAGRVRGDEHAPDDAALRPYLELERVVQHGVLEAAHRLYGLSFVERHDLTGYHPDTRIFEVFDAPEPGRPDHGLGLFVADWYTRPVKRGGAWMNTLVDQNRLLGERPVVVNNLNIVKPAPGRPTLLGRDQVRTLFHEFGHALHGLLSDVRYPSQSGTSVPRDFVEFPSQVNEMWAWDPQILRSYAVHHVTGEPLPPEWIDHLTAERQDGEGFATTEYLGAALLDQAWHRLAPHEVPTDVEDVATFEAAALAAAGLDDVPVPPRYRSTYFNHVWGSGYAAAYYSYIWSEVLDADTVRWYRERGGLTRENGEEFRRRLLARGGSQDPLASFRDLRGRDAEIGPLLARRGLGTVSS</sequence>
<gene>
    <name evidence="10" type="ORF">GCM10023216_15830</name>
</gene>
<evidence type="ECO:0000256" key="1">
    <source>
        <dbReference type="ARBA" id="ARBA00006040"/>
    </source>
</evidence>
<evidence type="ECO:0000256" key="2">
    <source>
        <dbReference type="ARBA" id="ARBA00022670"/>
    </source>
</evidence>
<keyword evidence="11" id="KW-1185">Reference proteome</keyword>
<comment type="similarity">
    <text evidence="1 7">Belongs to the peptidase M3 family.</text>
</comment>
<dbReference type="InterPro" id="IPR034005">
    <property type="entry name" value="M3A_DCP"/>
</dbReference>
<dbReference type="Proteomes" id="UP001500956">
    <property type="component" value="Unassembled WGS sequence"/>
</dbReference>
<dbReference type="Pfam" id="PF01432">
    <property type="entry name" value="Peptidase_M3"/>
    <property type="match status" value="1"/>
</dbReference>
<accession>A0ABP8YE22</accession>
<keyword evidence="2 7" id="KW-0645">Protease</keyword>
<evidence type="ECO:0000256" key="3">
    <source>
        <dbReference type="ARBA" id="ARBA00022723"/>
    </source>
</evidence>